<evidence type="ECO:0000259" key="1">
    <source>
        <dbReference type="Pfam" id="PF09722"/>
    </source>
</evidence>
<dbReference type="AlphaFoldDB" id="A0A3B0T2Y8"/>
<feature type="domain" description="Antitoxin Xre/MbcA/ParS-like toxin-binding" evidence="1">
    <location>
        <begin position="132"/>
        <end position="176"/>
    </location>
</feature>
<accession>A0A3B0T2Y8</accession>
<dbReference type="NCBIfam" id="TIGR02293">
    <property type="entry name" value="TAS_TIGR02293"/>
    <property type="match status" value="1"/>
</dbReference>
<proteinExistence type="predicted"/>
<dbReference type="InterPro" id="IPR024467">
    <property type="entry name" value="Xre/MbcA/ParS-like_toxin-bd"/>
</dbReference>
<evidence type="ECO:0000313" key="2">
    <source>
        <dbReference type="EMBL" id="VAW11310.1"/>
    </source>
</evidence>
<name>A0A3B0T2Y8_9ZZZZ</name>
<dbReference type="InterPro" id="IPR011979">
    <property type="entry name" value="Antitox_Xre"/>
</dbReference>
<organism evidence="2">
    <name type="scientific">hydrothermal vent metagenome</name>
    <dbReference type="NCBI Taxonomy" id="652676"/>
    <lineage>
        <taxon>unclassified sequences</taxon>
        <taxon>metagenomes</taxon>
        <taxon>ecological metagenomes</taxon>
    </lineage>
</organism>
<dbReference type="EMBL" id="UOEL01000058">
    <property type="protein sequence ID" value="VAW11310.1"/>
    <property type="molecule type" value="Genomic_DNA"/>
</dbReference>
<reference evidence="2" key="1">
    <citation type="submission" date="2018-06" db="EMBL/GenBank/DDBJ databases">
        <authorList>
            <person name="Zhirakovskaya E."/>
        </authorList>
    </citation>
    <scope>NUCLEOTIDE SEQUENCE</scope>
</reference>
<dbReference type="Pfam" id="PF09722">
    <property type="entry name" value="Xre_MbcA_ParS_C"/>
    <property type="match status" value="1"/>
</dbReference>
<protein>
    <recommendedName>
        <fullName evidence="1">Antitoxin Xre/MbcA/ParS-like toxin-binding domain-containing protein</fullName>
    </recommendedName>
</protein>
<gene>
    <name evidence="2" type="ORF">MNBD_BACTEROID03-279</name>
</gene>
<sequence>MATRKKSKKYSSTKTKALRDSKLKLLVDANDRVSLVSLNRYVHKLRVKNKDYAWSTNNEKIALIRGGLPYAAIETISKQTKIPVNHYLKSLQIVQTTYNKKKRSDDILSKQDSEFIVELIELYDFGLLVFNKESEKFQRWLRKPNISLGGSTPDNLFDSLTGIHEVKKALNRLEYGNTA</sequence>